<organism evidence="1 2">
    <name type="scientific">Dothistroma septosporum (strain NZE10 / CBS 128990)</name>
    <name type="common">Red band needle blight fungus</name>
    <name type="synonym">Mycosphaerella pini</name>
    <dbReference type="NCBI Taxonomy" id="675120"/>
    <lineage>
        <taxon>Eukaryota</taxon>
        <taxon>Fungi</taxon>
        <taxon>Dikarya</taxon>
        <taxon>Ascomycota</taxon>
        <taxon>Pezizomycotina</taxon>
        <taxon>Dothideomycetes</taxon>
        <taxon>Dothideomycetidae</taxon>
        <taxon>Mycosphaerellales</taxon>
        <taxon>Mycosphaerellaceae</taxon>
        <taxon>Dothistroma</taxon>
    </lineage>
</organism>
<dbReference type="Proteomes" id="UP000016933">
    <property type="component" value="Unassembled WGS sequence"/>
</dbReference>
<dbReference type="OrthoDB" id="2373480at2759"/>
<protein>
    <submittedName>
        <fullName evidence="1">Uncharacterized protein</fullName>
    </submittedName>
</protein>
<proteinExistence type="predicted"/>
<reference evidence="2" key="1">
    <citation type="journal article" date="2012" name="PLoS Genet.">
        <title>The genomes of the fungal plant pathogens Cladosporium fulvum and Dothistroma septosporum reveal adaptation to different hosts and lifestyles but also signatures of common ancestry.</title>
        <authorList>
            <person name="de Wit P.J.G.M."/>
            <person name="van der Burgt A."/>
            <person name="Oekmen B."/>
            <person name="Stergiopoulos I."/>
            <person name="Abd-Elsalam K.A."/>
            <person name="Aerts A.L."/>
            <person name="Bahkali A.H."/>
            <person name="Beenen H.G."/>
            <person name="Chettri P."/>
            <person name="Cox M.P."/>
            <person name="Datema E."/>
            <person name="de Vries R.P."/>
            <person name="Dhillon B."/>
            <person name="Ganley A.R."/>
            <person name="Griffiths S.A."/>
            <person name="Guo Y."/>
            <person name="Hamelin R.C."/>
            <person name="Henrissat B."/>
            <person name="Kabir M.S."/>
            <person name="Jashni M.K."/>
            <person name="Kema G."/>
            <person name="Klaubauf S."/>
            <person name="Lapidus A."/>
            <person name="Levasseur A."/>
            <person name="Lindquist E."/>
            <person name="Mehrabi R."/>
            <person name="Ohm R.A."/>
            <person name="Owen T.J."/>
            <person name="Salamov A."/>
            <person name="Schwelm A."/>
            <person name="Schijlen E."/>
            <person name="Sun H."/>
            <person name="van den Burg H.A."/>
            <person name="van Ham R.C.H.J."/>
            <person name="Zhang S."/>
            <person name="Goodwin S.B."/>
            <person name="Grigoriev I.V."/>
            <person name="Collemare J."/>
            <person name="Bradshaw R.E."/>
        </authorList>
    </citation>
    <scope>NUCLEOTIDE SEQUENCE [LARGE SCALE GENOMIC DNA]</scope>
    <source>
        <strain evidence="2">NZE10 / CBS 128990</strain>
    </source>
</reference>
<evidence type="ECO:0000313" key="1">
    <source>
        <dbReference type="EMBL" id="EME38256.1"/>
    </source>
</evidence>
<accession>N1PBM0</accession>
<dbReference type="AlphaFoldDB" id="N1PBM0"/>
<keyword evidence="2" id="KW-1185">Reference proteome</keyword>
<gene>
    <name evidence="1" type="ORF">DOTSEDRAFT_29323</name>
</gene>
<reference evidence="1 2" key="2">
    <citation type="journal article" date="2012" name="PLoS Pathog.">
        <title>Diverse lifestyles and strategies of plant pathogenesis encoded in the genomes of eighteen Dothideomycetes fungi.</title>
        <authorList>
            <person name="Ohm R.A."/>
            <person name="Feau N."/>
            <person name="Henrissat B."/>
            <person name="Schoch C.L."/>
            <person name="Horwitz B.A."/>
            <person name="Barry K.W."/>
            <person name="Condon B.J."/>
            <person name="Copeland A.C."/>
            <person name="Dhillon B."/>
            <person name="Glaser F."/>
            <person name="Hesse C.N."/>
            <person name="Kosti I."/>
            <person name="LaButti K."/>
            <person name="Lindquist E.A."/>
            <person name="Lucas S."/>
            <person name="Salamov A.A."/>
            <person name="Bradshaw R.E."/>
            <person name="Ciuffetti L."/>
            <person name="Hamelin R.C."/>
            <person name="Kema G.H.J."/>
            <person name="Lawrence C."/>
            <person name="Scott J.A."/>
            <person name="Spatafora J.W."/>
            <person name="Turgeon B.G."/>
            <person name="de Wit P.J.G.M."/>
            <person name="Zhong S."/>
            <person name="Goodwin S.B."/>
            <person name="Grigoriev I.V."/>
        </authorList>
    </citation>
    <scope>NUCLEOTIDE SEQUENCE [LARGE SCALE GENOMIC DNA]</scope>
    <source>
        <strain evidence="2">NZE10 / CBS 128990</strain>
    </source>
</reference>
<dbReference type="HOGENOM" id="CLU_1777383_0_0_1"/>
<evidence type="ECO:0000313" key="2">
    <source>
        <dbReference type="Proteomes" id="UP000016933"/>
    </source>
</evidence>
<name>N1PBM0_DOTSN</name>
<sequence>MTVRLPNQRLPVCRVQMILLAILSRSFFSRSAKISSNRRAESQLKAKIDAEMHNSGKDATALARSAASLNTLLNAKGSTATRQDWDKVQIRSVDDILNPQPGSSIDGPAPEDAIVTPTAWHTAEKFYRKTSNSFHNLAQLVTKKAY</sequence>
<dbReference type="EMBL" id="KB446547">
    <property type="protein sequence ID" value="EME38256.1"/>
    <property type="molecule type" value="Genomic_DNA"/>
</dbReference>